<evidence type="ECO:0000259" key="4">
    <source>
        <dbReference type="Pfam" id="PF17837"/>
    </source>
</evidence>
<name>A0ABS7QDH1_9ACTN</name>
<dbReference type="Gene3D" id="3.90.470.20">
    <property type="entry name" value="4'-phosphopantetheinyl transferase domain"/>
    <property type="match status" value="1"/>
</dbReference>
<dbReference type="InterPro" id="IPR041354">
    <property type="entry name" value="4PPT_N"/>
</dbReference>
<evidence type="ECO:0000256" key="2">
    <source>
        <dbReference type="SAM" id="MobiDB-lite"/>
    </source>
</evidence>
<protein>
    <submittedName>
        <fullName evidence="5">4'-phosphopantetheinyl transferase superfamily protein</fullName>
    </submittedName>
</protein>
<organism evidence="5 6">
    <name type="scientific">Actinacidiphila acidipaludis</name>
    <dbReference type="NCBI Taxonomy" id="2873382"/>
    <lineage>
        <taxon>Bacteria</taxon>
        <taxon>Bacillati</taxon>
        <taxon>Actinomycetota</taxon>
        <taxon>Actinomycetes</taxon>
        <taxon>Kitasatosporales</taxon>
        <taxon>Streptomycetaceae</taxon>
        <taxon>Actinacidiphila</taxon>
    </lineage>
</organism>
<keyword evidence="6" id="KW-1185">Reference proteome</keyword>
<reference evidence="5 6" key="1">
    <citation type="submission" date="2021-08" db="EMBL/GenBank/DDBJ databases">
        <title>WGS of actinomycetes from Thailand.</title>
        <authorList>
            <person name="Thawai C."/>
        </authorList>
    </citation>
    <scope>NUCLEOTIDE SEQUENCE [LARGE SCALE GENOMIC DNA]</scope>
    <source>
        <strain evidence="5 6">PLK6-54</strain>
    </source>
</reference>
<proteinExistence type="predicted"/>
<dbReference type="SUPFAM" id="SSF56214">
    <property type="entry name" value="4'-phosphopantetheinyl transferase"/>
    <property type="match status" value="1"/>
</dbReference>
<evidence type="ECO:0000256" key="1">
    <source>
        <dbReference type="ARBA" id="ARBA00022679"/>
    </source>
</evidence>
<dbReference type="InterPro" id="IPR008278">
    <property type="entry name" value="4-PPantetheinyl_Trfase_dom"/>
</dbReference>
<dbReference type="GO" id="GO:0016740">
    <property type="term" value="F:transferase activity"/>
    <property type="evidence" value="ECO:0007669"/>
    <property type="project" value="UniProtKB-KW"/>
</dbReference>
<keyword evidence="1 5" id="KW-0808">Transferase</keyword>
<dbReference type="InterPro" id="IPR037143">
    <property type="entry name" value="4-PPantetheinyl_Trfase_dom_sf"/>
</dbReference>
<dbReference type="InterPro" id="IPR003542">
    <property type="entry name" value="Enbac_synth_compD-like"/>
</dbReference>
<sequence>MIEHVLPAAVRCRAVRGHALDRAPLHPEEAAAVARAVAKRKGEFAAGRACARAALGALGLPPLPVPRDGDRGAPVWPRGVVGSITHCEGYRAAAVARSPEILTLGIDAEPHGPLPEGVLDVVHSTAAEREALAALTEESPGLHWGRLLFSAKETVYKAWYPFHRRMLGFNEAELTFTRDPDADDRGAYTARLLVPGPLLAEGVGPDVFSGRWLVRDGLLVTAIAVPGATGPLAGQAGAHLRGSRQAATEGRRAGAPADEQAGEAEGPSVRPTPAAPASS</sequence>
<feature type="domain" description="4'-phosphopantetheinyl transferase" evidence="3">
    <location>
        <begin position="104"/>
        <end position="179"/>
    </location>
</feature>
<feature type="domain" description="4'-phosphopantetheinyl transferase N-terminal" evidence="4">
    <location>
        <begin position="28"/>
        <end position="96"/>
    </location>
</feature>
<dbReference type="RefSeq" id="WP_222967036.1">
    <property type="nucleotide sequence ID" value="NZ_JAINZZ010000044.1"/>
</dbReference>
<dbReference type="EMBL" id="JAINZZ010000044">
    <property type="protein sequence ID" value="MBY8881214.1"/>
    <property type="molecule type" value="Genomic_DNA"/>
</dbReference>
<gene>
    <name evidence="5" type="ORF">K7862_26780</name>
</gene>
<dbReference type="Proteomes" id="UP000778578">
    <property type="component" value="Unassembled WGS sequence"/>
</dbReference>
<accession>A0ABS7QDH1</accession>
<dbReference type="PRINTS" id="PR01399">
    <property type="entry name" value="ENTSNTHTASED"/>
</dbReference>
<feature type="region of interest" description="Disordered" evidence="2">
    <location>
        <begin position="231"/>
        <end position="279"/>
    </location>
</feature>
<evidence type="ECO:0000313" key="5">
    <source>
        <dbReference type="EMBL" id="MBY8881214.1"/>
    </source>
</evidence>
<dbReference type="PANTHER" id="PTHR38096:SF1">
    <property type="entry name" value="ENTEROBACTIN SYNTHASE COMPONENT D"/>
    <property type="match status" value="1"/>
</dbReference>
<dbReference type="Pfam" id="PF17837">
    <property type="entry name" value="4PPT_N"/>
    <property type="match status" value="1"/>
</dbReference>
<comment type="caution">
    <text evidence="5">The sequence shown here is derived from an EMBL/GenBank/DDBJ whole genome shotgun (WGS) entry which is preliminary data.</text>
</comment>
<dbReference type="Pfam" id="PF01648">
    <property type="entry name" value="ACPS"/>
    <property type="match status" value="1"/>
</dbReference>
<dbReference type="PANTHER" id="PTHR38096">
    <property type="entry name" value="ENTEROBACTIN SYNTHASE COMPONENT D"/>
    <property type="match status" value="1"/>
</dbReference>
<evidence type="ECO:0000259" key="3">
    <source>
        <dbReference type="Pfam" id="PF01648"/>
    </source>
</evidence>
<evidence type="ECO:0000313" key="6">
    <source>
        <dbReference type="Proteomes" id="UP000778578"/>
    </source>
</evidence>